<name>G7YSE1_CLOSI</name>
<organism evidence="3 4">
    <name type="scientific">Clonorchis sinensis</name>
    <name type="common">Chinese liver fluke</name>
    <dbReference type="NCBI Taxonomy" id="79923"/>
    <lineage>
        <taxon>Eukaryota</taxon>
        <taxon>Metazoa</taxon>
        <taxon>Spiralia</taxon>
        <taxon>Lophotrochozoa</taxon>
        <taxon>Platyhelminthes</taxon>
        <taxon>Trematoda</taxon>
        <taxon>Digenea</taxon>
        <taxon>Opisthorchiida</taxon>
        <taxon>Opisthorchiata</taxon>
        <taxon>Opisthorchiidae</taxon>
        <taxon>Clonorchis</taxon>
    </lineage>
</organism>
<feature type="domain" description="C2H2-type" evidence="2">
    <location>
        <begin position="303"/>
        <end position="324"/>
    </location>
</feature>
<dbReference type="InterPro" id="IPR013087">
    <property type="entry name" value="Znf_C2H2_type"/>
</dbReference>
<feature type="compositionally biased region" description="Basic and acidic residues" evidence="1">
    <location>
        <begin position="276"/>
        <end position="293"/>
    </location>
</feature>
<protein>
    <recommendedName>
        <fullName evidence="2">C2H2-type domain-containing protein</fullName>
    </recommendedName>
</protein>
<evidence type="ECO:0000313" key="3">
    <source>
        <dbReference type="EMBL" id="GAA55871.1"/>
    </source>
</evidence>
<accession>G7YSE1</accession>
<feature type="region of interest" description="Disordered" evidence="1">
    <location>
        <begin position="269"/>
        <end position="293"/>
    </location>
</feature>
<reference key="2">
    <citation type="submission" date="2011-10" db="EMBL/GenBank/DDBJ databases">
        <title>The genome and transcriptome sequence of Clonorchis sinensis provide insights into the carcinogenic liver fluke.</title>
        <authorList>
            <person name="Wang X."/>
            <person name="Huang Y."/>
            <person name="Chen W."/>
            <person name="Liu H."/>
            <person name="Guo L."/>
            <person name="Chen Y."/>
            <person name="Luo F."/>
            <person name="Zhou W."/>
            <person name="Sun J."/>
            <person name="Mao Q."/>
            <person name="Liang P."/>
            <person name="Zhou C."/>
            <person name="Tian Y."/>
            <person name="Men J."/>
            <person name="Lv X."/>
            <person name="Huang L."/>
            <person name="Zhou J."/>
            <person name="Hu Y."/>
            <person name="Li R."/>
            <person name="Zhang F."/>
            <person name="Lei H."/>
            <person name="Li X."/>
            <person name="Hu X."/>
            <person name="Liang C."/>
            <person name="Xu J."/>
            <person name="Wu Z."/>
            <person name="Yu X."/>
        </authorList>
    </citation>
    <scope>NUCLEOTIDE SEQUENCE</scope>
    <source>
        <strain>Henan</strain>
    </source>
</reference>
<feature type="region of interest" description="Disordered" evidence="1">
    <location>
        <begin position="456"/>
        <end position="485"/>
    </location>
</feature>
<keyword evidence="4" id="KW-1185">Reference proteome</keyword>
<dbReference type="EMBL" id="DF144101">
    <property type="protein sequence ID" value="GAA55871.1"/>
    <property type="molecule type" value="Genomic_DNA"/>
</dbReference>
<evidence type="ECO:0000259" key="2">
    <source>
        <dbReference type="PROSITE" id="PS00028"/>
    </source>
</evidence>
<sequence>MFRDLADHMSWRATPPIRFTSFPLLQCLIKETIEPFRSNHRQSSCASNHRERQLKTIKPKTSISPIREKLCTTQTSGPQNEASGNDTYMNSFKDFISRFNALGKQMSKEFLFNADASATLSSLGNDSVCPICNQSLGQGNREELIKHLAFVHLLPIPSILNYITATATGMQIGQEKTSLSRLPVLETPTPLECADRLNATREWYNSQTNISQSPPLIPEMGNSSQSRPTERVLKKDQTAEGRTRTGGYYQVTRAWTGAIEMERLGFKLRSSGQNNRTDKTSIRPPDEVPSKDTRCSMGPNLNCPQCCAGFSNLHQLQLHFLQEHAQTLESLFHLGNAFSAGRFPFSLPGPVLPPFYPQQYIPPKQDDFGPGHQGPNPLQNPCLLQPPIQHTTRSDLLRPDLTGLTALNPFGSPPSQMMNLQLTAAAHALGFPFSSVLIPDGVNSCVQDEKRPARRGDDKLLDCNPSRVINGGPIHTEPKRARMQTGVESTNPFTQVGMENQQISPLNAIVAMAVVFSSISRYTYAILSRKTAAPWEFPPFLTVNSQAMDSFYPAQKPHAHATSVPSRHTHPSVNCVYDACPDTVRVCGMHAFVHNIDTNLPVNLDVLPACEVDSR</sequence>
<evidence type="ECO:0000313" key="4">
    <source>
        <dbReference type="Proteomes" id="UP000008909"/>
    </source>
</evidence>
<feature type="compositionally biased region" description="Basic and acidic residues" evidence="1">
    <location>
        <begin position="228"/>
        <end position="243"/>
    </location>
</feature>
<dbReference type="PROSITE" id="PS00028">
    <property type="entry name" value="ZINC_FINGER_C2H2_1"/>
    <property type="match status" value="1"/>
</dbReference>
<dbReference type="AlphaFoldDB" id="G7YSE1"/>
<proteinExistence type="predicted"/>
<feature type="region of interest" description="Disordered" evidence="1">
    <location>
        <begin position="209"/>
        <end position="244"/>
    </location>
</feature>
<dbReference type="Proteomes" id="UP000008909">
    <property type="component" value="Unassembled WGS sequence"/>
</dbReference>
<gene>
    <name evidence="3" type="ORF">CLF_109210</name>
</gene>
<reference evidence="3" key="1">
    <citation type="journal article" date="2011" name="Genome Biol.">
        <title>The draft genome of the carcinogenic human liver fluke Clonorchis sinensis.</title>
        <authorList>
            <person name="Wang X."/>
            <person name="Chen W."/>
            <person name="Huang Y."/>
            <person name="Sun J."/>
            <person name="Men J."/>
            <person name="Liu H."/>
            <person name="Luo F."/>
            <person name="Guo L."/>
            <person name="Lv X."/>
            <person name="Deng C."/>
            <person name="Zhou C."/>
            <person name="Fan Y."/>
            <person name="Li X."/>
            <person name="Huang L."/>
            <person name="Hu Y."/>
            <person name="Liang C."/>
            <person name="Hu X."/>
            <person name="Xu J."/>
            <person name="Yu X."/>
        </authorList>
    </citation>
    <scope>NUCLEOTIDE SEQUENCE [LARGE SCALE GENOMIC DNA]</scope>
    <source>
        <strain evidence="3">Henan</strain>
    </source>
</reference>
<evidence type="ECO:0000256" key="1">
    <source>
        <dbReference type="SAM" id="MobiDB-lite"/>
    </source>
</evidence>